<reference evidence="3" key="1">
    <citation type="submission" date="2017-09" db="EMBL/GenBank/DDBJ databases">
        <authorList>
            <person name="Varghese N."/>
            <person name="Submissions S."/>
        </authorList>
    </citation>
    <scope>NUCLEOTIDE SEQUENCE [LARGE SCALE GENOMIC DNA]</scope>
    <source>
        <strain evidence="3">CGMCC 1.12641</strain>
    </source>
</reference>
<dbReference type="AlphaFoldDB" id="A0A285X4H0"/>
<feature type="region of interest" description="Disordered" evidence="1">
    <location>
        <begin position="1"/>
        <end position="130"/>
    </location>
</feature>
<dbReference type="EMBL" id="OCMF01000002">
    <property type="protein sequence ID" value="SOC80243.1"/>
    <property type="molecule type" value="Genomic_DNA"/>
</dbReference>
<accession>A0A285X4H0</accession>
<feature type="compositionally biased region" description="Basic and acidic residues" evidence="1">
    <location>
        <begin position="108"/>
        <end position="130"/>
    </location>
</feature>
<feature type="compositionally biased region" description="Basic and acidic residues" evidence="1">
    <location>
        <begin position="1"/>
        <end position="21"/>
    </location>
</feature>
<keyword evidence="3" id="KW-1185">Reference proteome</keyword>
<feature type="compositionally biased region" description="Basic and acidic residues" evidence="1">
    <location>
        <begin position="82"/>
        <end position="92"/>
    </location>
</feature>
<gene>
    <name evidence="2" type="ORF">SAMN06296241_1789</name>
</gene>
<evidence type="ECO:0000256" key="1">
    <source>
        <dbReference type="SAM" id="MobiDB-lite"/>
    </source>
</evidence>
<organism evidence="2 3">
    <name type="scientific">Salinimicrobium sediminis</name>
    <dbReference type="NCBI Taxonomy" id="1343891"/>
    <lineage>
        <taxon>Bacteria</taxon>
        <taxon>Pseudomonadati</taxon>
        <taxon>Bacteroidota</taxon>
        <taxon>Flavobacteriia</taxon>
        <taxon>Flavobacteriales</taxon>
        <taxon>Flavobacteriaceae</taxon>
        <taxon>Salinimicrobium</taxon>
    </lineage>
</organism>
<protein>
    <submittedName>
        <fullName evidence="2">Uncharacterized protein</fullName>
    </submittedName>
</protein>
<proteinExistence type="predicted"/>
<sequence>MTKKEEQPKNNRAGQSERDQDNNNYNSNITPEDKEVLNNQSQDEGKGDYFKEREEPIDYAGADLDLPGDDDRKFNPTTNKPQDVEKERRPKESANSNDNIESQSETVYKGEKAEKYKDPSEKTRDNDNRK</sequence>
<evidence type="ECO:0000313" key="2">
    <source>
        <dbReference type="EMBL" id="SOC80243.1"/>
    </source>
</evidence>
<feature type="compositionally biased region" description="Polar residues" evidence="1">
    <location>
        <begin position="93"/>
        <end position="106"/>
    </location>
</feature>
<feature type="compositionally biased region" description="Basic and acidic residues" evidence="1">
    <location>
        <begin position="43"/>
        <end position="56"/>
    </location>
</feature>
<dbReference type="RefSeq" id="WP_097056029.1">
    <property type="nucleotide sequence ID" value="NZ_OCMF01000002.1"/>
</dbReference>
<name>A0A285X4H0_9FLAO</name>
<dbReference type="OrthoDB" id="1452967at2"/>
<dbReference type="Proteomes" id="UP000219193">
    <property type="component" value="Unassembled WGS sequence"/>
</dbReference>
<evidence type="ECO:0000313" key="3">
    <source>
        <dbReference type="Proteomes" id="UP000219193"/>
    </source>
</evidence>